<dbReference type="InterPro" id="IPR025705">
    <property type="entry name" value="Beta_hexosaminidase_sua/sub"/>
</dbReference>
<reference evidence="10" key="1">
    <citation type="submission" date="2018-02" db="EMBL/GenBank/DDBJ databases">
        <authorList>
            <person name="Vasarhelyi B.M."/>
            <person name="Deshmukh S."/>
            <person name="Balint B."/>
            <person name="Kukolya J."/>
        </authorList>
    </citation>
    <scope>NUCLEOTIDE SEQUENCE</scope>
    <source>
        <strain evidence="10">KB22</strain>
    </source>
</reference>
<dbReference type="Gene3D" id="2.60.120.260">
    <property type="entry name" value="Galactose-binding domain-like"/>
    <property type="match status" value="1"/>
</dbReference>
<feature type="domain" description="F5/8 type C" evidence="8">
    <location>
        <begin position="630"/>
        <end position="738"/>
    </location>
</feature>
<evidence type="ECO:0000256" key="5">
    <source>
        <dbReference type="ARBA" id="ARBA00023295"/>
    </source>
</evidence>
<dbReference type="Pfam" id="PF00754">
    <property type="entry name" value="F5_F8_type_C"/>
    <property type="match status" value="1"/>
</dbReference>
<comment type="caution">
    <text evidence="10">The sequence shown here is derived from an EMBL/GenBank/DDBJ whole genome shotgun (WGS) entry which is preliminary data.</text>
</comment>
<evidence type="ECO:0000313" key="10">
    <source>
        <dbReference type="EMBL" id="MBE8713611.1"/>
    </source>
</evidence>
<dbReference type="Pfam" id="PF00728">
    <property type="entry name" value="Glyco_hydro_20"/>
    <property type="match status" value="1"/>
</dbReference>
<accession>A0A928UUJ8</accession>
<comment type="catalytic activity">
    <reaction evidence="1">
        <text>Hydrolysis of terminal non-reducing N-acetyl-D-hexosamine residues in N-acetyl-beta-D-hexosaminides.</text>
        <dbReference type="EC" id="3.2.1.52"/>
    </reaction>
</comment>
<evidence type="ECO:0000256" key="4">
    <source>
        <dbReference type="ARBA" id="ARBA00022801"/>
    </source>
</evidence>
<dbReference type="GO" id="GO:0016020">
    <property type="term" value="C:membrane"/>
    <property type="evidence" value="ECO:0007669"/>
    <property type="project" value="TreeGrafter"/>
</dbReference>
<keyword evidence="11" id="KW-1185">Reference proteome</keyword>
<dbReference type="Gene3D" id="3.20.20.80">
    <property type="entry name" value="Glycosidases"/>
    <property type="match status" value="1"/>
</dbReference>
<dbReference type="InterPro" id="IPR008979">
    <property type="entry name" value="Galactose-bd-like_sf"/>
</dbReference>
<evidence type="ECO:0000256" key="2">
    <source>
        <dbReference type="ARBA" id="ARBA00006285"/>
    </source>
</evidence>
<dbReference type="InterPro" id="IPR029018">
    <property type="entry name" value="Hex-like_dom2"/>
</dbReference>
<feature type="domain" description="Beta-hexosaminidase bacterial type N-terminal" evidence="9">
    <location>
        <begin position="27"/>
        <end position="152"/>
    </location>
</feature>
<dbReference type="Proteomes" id="UP000616201">
    <property type="component" value="Unassembled WGS sequence"/>
</dbReference>
<dbReference type="GO" id="GO:0005975">
    <property type="term" value="P:carbohydrate metabolic process"/>
    <property type="evidence" value="ECO:0007669"/>
    <property type="project" value="InterPro"/>
</dbReference>
<proteinExistence type="inferred from homology"/>
<dbReference type="SUPFAM" id="SSF51445">
    <property type="entry name" value="(Trans)glycosidases"/>
    <property type="match status" value="1"/>
</dbReference>
<dbReference type="SUPFAM" id="SSF49785">
    <property type="entry name" value="Galactose-binding domain-like"/>
    <property type="match status" value="1"/>
</dbReference>
<dbReference type="PANTHER" id="PTHR22600">
    <property type="entry name" value="BETA-HEXOSAMINIDASE"/>
    <property type="match status" value="1"/>
</dbReference>
<evidence type="ECO:0000259" key="8">
    <source>
        <dbReference type="Pfam" id="PF00754"/>
    </source>
</evidence>
<evidence type="ECO:0000256" key="1">
    <source>
        <dbReference type="ARBA" id="ARBA00001231"/>
    </source>
</evidence>
<dbReference type="GO" id="GO:0004563">
    <property type="term" value="F:beta-N-acetylhexosaminidase activity"/>
    <property type="evidence" value="ECO:0007669"/>
    <property type="project" value="UniProtKB-EC"/>
</dbReference>
<dbReference type="EC" id="3.2.1.52" evidence="3"/>
<feature type="domain" description="Glycoside hydrolase family 20 catalytic" evidence="7">
    <location>
        <begin position="155"/>
        <end position="497"/>
    </location>
</feature>
<organism evidence="10 11">
    <name type="scientific">Sphingobacterium hungaricum</name>
    <dbReference type="NCBI Taxonomy" id="2082723"/>
    <lineage>
        <taxon>Bacteria</taxon>
        <taxon>Pseudomonadati</taxon>
        <taxon>Bacteroidota</taxon>
        <taxon>Sphingobacteriia</taxon>
        <taxon>Sphingobacteriales</taxon>
        <taxon>Sphingobacteriaceae</taxon>
        <taxon>Sphingobacterium</taxon>
    </lineage>
</organism>
<evidence type="ECO:0000313" key="11">
    <source>
        <dbReference type="Proteomes" id="UP000616201"/>
    </source>
</evidence>
<dbReference type="RefSeq" id="WP_196935538.1">
    <property type="nucleotide sequence ID" value="NZ_MU158698.1"/>
</dbReference>
<dbReference type="GO" id="GO:0030203">
    <property type="term" value="P:glycosaminoglycan metabolic process"/>
    <property type="evidence" value="ECO:0007669"/>
    <property type="project" value="TreeGrafter"/>
</dbReference>
<dbReference type="Gene3D" id="3.30.379.10">
    <property type="entry name" value="Chitobiase/beta-hexosaminidase domain 2-like"/>
    <property type="match status" value="1"/>
</dbReference>
<dbReference type="SUPFAM" id="SSF55545">
    <property type="entry name" value="beta-N-acetylhexosaminidase-like domain"/>
    <property type="match status" value="1"/>
</dbReference>
<feature type="active site" description="Proton donor" evidence="6">
    <location>
        <position position="328"/>
    </location>
</feature>
<keyword evidence="4" id="KW-0378">Hydrolase</keyword>
<sequence length="752" mass="86237">MKLFRSLLSLVLIFLIGNQSIAQDLEINLIPRPNKFSQQIGQYTLPSNVEVFVSEEFSSLAELLYEYPSINSLKVEVVKKLKKSQHYGIRILKAEESDKVAKNGYKLSVDDKGIVLIAHEDKVMINALYTFIQLGYLSENPNVIPGILIEDAPRFGYRGLHLDVSRHFMPFPFLKKYIDLMAIYKLNTFHWHLTDGAGWRLEIKKYPELTNKAAWRSHTNWLDWKNNGEQYVEPGSPNASGGFYTQEQARELVSYAVRKGITIIPEIEMPGHSEEVLAVYPELSCTGVPYTQDEFCIGNEKTFEFLKNVLDEVLEIFPSTYIHIGGDEADKSHWKSCPKCQALKEKEGFKTEDELQSYAIKQMDEYLQSKGRKLIGWDEILQGGLTKGATVMSWQGEDGGIKAANMGHDVIMTPGSHLYFDYYQTDPRTQPQAMSGFVTLDKVYSYNPIPKEINAEKAKHVLGAQANVWTEYMPTYQHVEYMVFPRALALAEVVWTNQELRNWRDFQTRLQQHYKILQKLDVNYYRPSFHVKSKVDFNPAKKTNSINLTSEQLNPVIRYSTDGTNPTKNSTLYTLPIELSSSKIVKAASFLDSARVSPVEEIEIDIHKGIGKTVHYSSKWEKYPAKEELTLTNGVKGTLSYQDGEWQGFTSTFDVMLDFERREEIKSISMNFMQVPGPGVFFPGEFTVYLSDNGKNFREIQTIKNYDNTTDPQLKFKKFEVVLEKPQMARYVKVVATNPMKGFMFTDELVIY</sequence>
<dbReference type="EMBL" id="PRDK01000004">
    <property type="protein sequence ID" value="MBE8713611.1"/>
    <property type="molecule type" value="Genomic_DNA"/>
</dbReference>
<dbReference type="AlphaFoldDB" id="A0A928UUJ8"/>
<dbReference type="InterPro" id="IPR026876">
    <property type="entry name" value="Fn3_assoc_repeat"/>
</dbReference>
<comment type="similarity">
    <text evidence="2">Belongs to the glycosyl hydrolase 20 family.</text>
</comment>
<evidence type="ECO:0000256" key="3">
    <source>
        <dbReference type="ARBA" id="ARBA00012663"/>
    </source>
</evidence>
<gene>
    <name evidence="10" type="ORF">C4F49_07955</name>
</gene>
<dbReference type="InterPro" id="IPR015883">
    <property type="entry name" value="Glyco_hydro_20_cat"/>
</dbReference>
<dbReference type="InterPro" id="IPR015882">
    <property type="entry name" value="HEX_bac_N"/>
</dbReference>
<name>A0A928UUJ8_9SPHI</name>
<dbReference type="PRINTS" id="PR00738">
    <property type="entry name" value="GLHYDRLASE20"/>
</dbReference>
<dbReference type="PANTHER" id="PTHR22600:SF57">
    <property type="entry name" value="BETA-N-ACETYLHEXOSAMINIDASE"/>
    <property type="match status" value="1"/>
</dbReference>
<dbReference type="InterPro" id="IPR000421">
    <property type="entry name" value="FA58C"/>
</dbReference>
<dbReference type="CDD" id="cd06563">
    <property type="entry name" value="GH20_chitobiase-like"/>
    <property type="match status" value="1"/>
</dbReference>
<protein>
    <recommendedName>
        <fullName evidence="3">beta-N-acetylhexosaminidase</fullName>
        <ecNumber evidence="3">3.2.1.52</ecNumber>
    </recommendedName>
</protein>
<evidence type="ECO:0000259" key="7">
    <source>
        <dbReference type="Pfam" id="PF00728"/>
    </source>
</evidence>
<evidence type="ECO:0000256" key="6">
    <source>
        <dbReference type="PIRSR" id="PIRSR625705-1"/>
    </source>
</evidence>
<dbReference type="Pfam" id="PF02838">
    <property type="entry name" value="Glyco_hydro_20b"/>
    <property type="match status" value="1"/>
</dbReference>
<dbReference type="Pfam" id="PF13287">
    <property type="entry name" value="Fn3_assoc"/>
    <property type="match status" value="1"/>
</dbReference>
<dbReference type="InterPro" id="IPR017853">
    <property type="entry name" value="GH"/>
</dbReference>
<keyword evidence="5" id="KW-0326">Glycosidase</keyword>
<evidence type="ECO:0000259" key="9">
    <source>
        <dbReference type="Pfam" id="PF02838"/>
    </source>
</evidence>